<feature type="region of interest" description="Disordered" evidence="1">
    <location>
        <begin position="303"/>
        <end position="330"/>
    </location>
</feature>
<dbReference type="Pfam" id="PF00781">
    <property type="entry name" value="DAGK_cat"/>
    <property type="match status" value="1"/>
</dbReference>
<accession>A0AAD8XKB2</accession>
<dbReference type="PANTHER" id="PTHR12358">
    <property type="entry name" value="SPHINGOSINE KINASE"/>
    <property type="match status" value="1"/>
</dbReference>
<evidence type="ECO:0000313" key="4">
    <source>
        <dbReference type="Proteomes" id="UP001244207"/>
    </source>
</evidence>
<reference evidence="3" key="1">
    <citation type="submission" date="2021-12" db="EMBL/GenBank/DDBJ databases">
        <title>Comparative genomics, transcriptomics and evolutionary studies reveal genomic signatures of adaptation to plant cell wall in hemibiotrophic fungi.</title>
        <authorList>
            <consortium name="DOE Joint Genome Institute"/>
            <person name="Baroncelli R."/>
            <person name="Diaz J.F."/>
            <person name="Benocci T."/>
            <person name="Peng M."/>
            <person name="Battaglia E."/>
            <person name="Haridas S."/>
            <person name="Andreopoulos W."/>
            <person name="Labutti K."/>
            <person name="Pangilinan J."/>
            <person name="Floch G.L."/>
            <person name="Makela M.R."/>
            <person name="Henrissat B."/>
            <person name="Grigoriev I.V."/>
            <person name="Crouch J.A."/>
            <person name="De Vries R.P."/>
            <person name="Sukno S.A."/>
            <person name="Thon M.R."/>
        </authorList>
    </citation>
    <scope>NUCLEOTIDE SEQUENCE</scope>
    <source>
        <strain evidence="3">CBS 112980</strain>
    </source>
</reference>
<protein>
    <submittedName>
        <fullName evidence="3">ATP-NAD kinase-like domain-containing protein</fullName>
    </submittedName>
</protein>
<evidence type="ECO:0000259" key="2">
    <source>
        <dbReference type="Pfam" id="PF00781"/>
    </source>
</evidence>
<keyword evidence="3" id="KW-0418">Kinase</keyword>
<dbReference type="Proteomes" id="UP001244207">
    <property type="component" value="Unassembled WGS sequence"/>
</dbReference>
<dbReference type="Gene3D" id="3.40.50.10330">
    <property type="entry name" value="Probable inorganic polyphosphate/atp-NAD kinase, domain 1"/>
    <property type="match status" value="1"/>
</dbReference>
<dbReference type="AlphaFoldDB" id="A0AAD8XKB2"/>
<keyword evidence="3" id="KW-0808">Transferase</keyword>
<comment type="caution">
    <text evidence="3">The sequence shown here is derived from an EMBL/GenBank/DDBJ whole genome shotgun (WGS) entry which is preliminary data.</text>
</comment>
<dbReference type="Gene3D" id="2.60.200.40">
    <property type="match status" value="1"/>
</dbReference>
<dbReference type="PANTHER" id="PTHR12358:SF108">
    <property type="entry name" value="DAGKC DOMAIN-CONTAINING PROTEIN"/>
    <property type="match status" value="1"/>
</dbReference>
<evidence type="ECO:0000256" key="1">
    <source>
        <dbReference type="SAM" id="MobiDB-lite"/>
    </source>
</evidence>
<dbReference type="GO" id="GO:0005737">
    <property type="term" value="C:cytoplasm"/>
    <property type="evidence" value="ECO:0007669"/>
    <property type="project" value="TreeGrafter"/>
</dbReference>
<feature type="domain" description="DAGKc" evidence="2">
    <location>
        <begin position="195"/>
        <end position="269"/>
    </location>
</feature>
<keyword evidence="4" id="KW-1185">Reference proteome</keyword>
<dbReference type="InterPro" id="IPR001206">
    <property type="entry name" value="Diacylglycerol_kinase_cat_dom"/>
</dbReference>
<dbReference type="InterPro" id="IPR050187">
    <property type="entry name" value="Lipid_Phosphate_FormReg"/>
</dbReference>
<dbReference type="GeneID" id="85394066"/>
<dbReference type="GO" id="GO:0016020">
    <property type="term" value="C:membrane"/>
    <property type="evidence" value="ECO:0007669"/>
    <property type="project" value="TreeGrafter"/>
</dbReference>
<dbReference type="SUPFAM" id="SSF111331">
    <property type="entry name" value="NAD kinase/diacylglycerol kinase-like"/>
    <property type="match status" value="1"/>
</dbReference>
<dbReference type="InterPro" id="IPR017438">
    <property type="entry name" value="ATP-NAD_kinase_N"/>
</dbReference>
<dbReference type="InterPro" id="IPR016064">
    <property type="entry name" value="NAD/diacylglycerol_kinase_sf"/>
</dbReference>
<dbReference type="RefSeq" id="XP_060368999.1">
    <property type="nucleotide sequence ID" value="XM_060510167.1"/>
</dbReference>
<gene>
    <name evidence="3" type="ORF">BDZ83DRAFT_648280</name>
</gene>
<name>A0AAD8XKB2_GLOAC</name>
<dbReference type="GO" id="GO:0001727">
    <property type="term" value="F:lipid kinase activity"/>
    <property type="evidence" value="ECO:0007669"/>
    <property type="project" value="TreeGrafter"/>
</dbReference>
<sequence length="604" mass="65214">MSNVDGAELVGKPRAHGIVPRHARDAAFTDGKLTFTTQNGSESARPEEIVFIIPASSNPASGPMICVLKEDPEAKESPYQLDIILLAEGELPAELTSRDLLLPQFPEHLTPRPKRHDVHFVVSTKSGLGHAPNFWDGVVQPLILLAGQKTASGDLPSAFSPEERPAAHGLPSSFNVLITEDADSVRKFAKERWAARQAASSSASSPRTETIVLLSGDGGVVDLLNGCEEEEKKTVSSTATTTLPTLALLPLGTGNACFHSLHKPLYAETGPSHMVLGLRTLFFGTSRPLPSFRASFSPGARLISYTADPGPHAPSPGETEGDGQGDRETTLSRHDTSVDHLFGAIVASYGFHAQLVWESDTPAYRKHGDKRFGMVAQELLKESHAYVATVEVRSPGAATGEQRRRRVERERFGYALAAMVSNLEKTFTIAPDSGPLQGKLKLVHFGAVGGEKTMEIMMAAYKEGAHVAYQCPHLNALATVANISDASPLLARCRCIHTLNRFPSHGKSNPGLNDTSQRVELKHDMVLHKRASLIFGRQAADFRGPSIYLTNLNTHGFPSQAIPRRQLMKCPLPTLSPGFSAHVVNNIKLEALSDIQLKCSRIAG</sequence>
<organism evidence="3 4">
    <name type="scientific">Glomerella acutata</name>
    <name type="common">Colletotrichum acutatum</name>
    <dbReference type="NCBI Taxonomy" id="27357"/>
    <lineage>
        <taxon>Eukaryota</taxon>
        <taxon>Fungi</taxon>
        <taxon>Dikarya</taxon>
        <taxon>Ascomycota</taxon>
        <taxon>Pezizomycotina</taxon>
        <taxon>Sordariomycetes</taxon>
        <taxon>Hypocreomycetidae</taxon>
        <taxon>Glomerellales</taxon>
        <taxon>Glomerellaceae</taxon>
        <taxon>Colletotrichum</taxon>
        <taxon>Colletotrichum acutatum species complex</taxon>
    </lineage>
</organism>
<dbReference type="GO" id="GO:0046512">
    <property type="term" value="P:sphingosine biosynthetic process"/>
    <property type="evidence" value="ECO:0007669"/>
    <property type="project" value="TreeGrafter"/>
</dbReference>
<evidence type="ECO:0000313" key="3">
    <source>
        <dbReference type="EMBL" id="KAK1728944.1"/>
    </source>
</evidence>
<proteinExistence type="predicted"/>
<dbReference type="EMBL" id="JAHMHS010000014">
    <property type="protein sequence ID" value="KAK1728944.1"/>
    <property type="molecule type" value="Genomic_DNA"/>
</dbReference>